<dbReference type="GO" id="GO:0016788">
    <property type="term" value="F:hydrolase activity, acting on ester bonds"/>
    <property type="evidence" value="ECO:0007669"/>
    <property type="project" value="InterPro"/>
</dbReference>
<evidence type="ECO:0000256" key="2">
    <source>
        <dbReference type="ARBA" id="ARBA00022723"/>
    </source>
</evidence>
<accession>A0A0F8XTG8</accession>
<dbReference type="GO" id="GO:0004519">
    <property type="term" value="F:endonuclease activity"/>
    <property type="evidence" value="ECO:0007669"/>
    <property type="project" value="UniProtKB-KW"/>
</dbReference>
<evidence type="ECO:0000256" key="4">
    <source>
        <dbReference type="ARBA" id="ARBA00022801"/>
    </source>
</evidence>
<evidence type="ECO:0000256" key="3">
    <source>
        <dbReference type="ARBA" id="ARBA00022759"/>
    </source>
</evidence>
<keyword evidence="5" id="KW-1015">Disulfide bond</keyword>
<evidence type="ECO:0008006" key="8">
    <source>
        <dbReference type="Google" id="ProtNLM"/>
    </source>
</evidence>
<gene>
    <name evidence="7" type="ORF">LCGC14_2905880</name>
</gene>
<evidence type="ECO:0000256" key="6">
    <source>
        <dbReference type="ARBA" id="ARBA00023180"/>
    </source>
</evidence>
<dbReference type="GO" id="GO:0006308">
    <property type="term" value="P:DNA catabolic process"/>
    <property type="evidence" value="ECO:0007669"/>
    <property type="project" value="InterPro"/>
</dbReference>
<dbReference type="GO" id="GO:0046872">
    <property type="term" value="F:metal ion binding"/>
    <property type="evidence" value="ECO:0007669"/>
    <property type="project" value="UniProtKB-KW"/>
</dbReference>
<evidence type="ECO:0000256" key="5">
    <source>
        <dbReference type="ARBA" id="ARBA00023157"/>
    </source>
</evidence>
<dbReference type="SUPFAM" id="SSF48537">
    <property type="entry name" value="Phospholipase C/P1 nuclease"/>
    <property type="match status" value="1"/>
</dbReference>
<sequence length="290" mass="32754">TQMLRKITHGFSYLLVGAVLLSSQNVLAWGQNGHRIVGEIAENHITDATKAELKELLEGQSLAQIATWADEMRSDPSPFWQKKSSRWHYINAPSNSSTFTHNHDENLNKDNVSNILEGMYFAIDTLQNKNSSIDAKRFSLRFLVHLVGDSHQPFHAGRAEDRGGNRINVTFFGQQTNLHSLWDTKLIENENLSFTEFAQFIDTDNAEIIAEYLASSPEQWVTESHNLADKLYKLNNDEIGFSYIYENTPIIKTRLQQAGIRLAGLLNTLFDSSAKPLAKALKMSANTNKQ</sequence>
<feature type="non-terminal residue" evidence="7">
    <location>
        <position position="1"/>
    </location>
</feature>
<keyword evidence="4" id="KW-0378">Hydrolase</keyword>
<dbReference type="Pfam" id="PF02265">
    <property type="entry name" value="S1-P1_nuclease"/>
    <property type="match status" value="1"/>
</dbReference>
<dbReference type="PANTHER" id="PTHR33146:SF26">
    <property type="entry name" value="ENDONUCLEASE 4"/>
    <property type="match status" value="1"/>
</dbReference>
<protein>
    <recommendedName>
        <fullName evidence="8">S1/P1 Nuclease</fullName>
    </recommendedName>
</protein>
<evidence type="ECO:0000256" key="1">
    <source>
        <dbReference type="ARBA" id="ARBA00022722"/>
    </source>
</evidence>
<dbReference type="PANTHER" id="PTHR33146">
    <property type="entry name" value="ENDONUCLEASE 4"/>
    <property type="match status" value="1"/>
</dbReference>
<dbReference type="EMBL" id="LAZR01057349">
    <property type="protein sequence ID" value="KKK72238.1"/>
    <property type="molecule type" value="Genomic_DNA"/>
</dbReference>
<dbReference type="AlphaFoldDB" id="A0A0F8XTG8"/>
<keyword evidence="1" id="KW-0540">Nuclease</keyword>
<dbReference type="InterPro" id="IPR008947">
    <property type="entry name" value="PLipase_C/P1_nuclease_dom_sf"/>
</dbReference>
<dbReference type="Gene3D" id="1.10.575.10">
    <property type="entry name" value="P1 Nuclease"/>
    <property type="match status" value="1"/>
</dbReference>
<dbReference type="InterPro" id="IPR003154">
    <property type="entry name" value="S1/P1nuclease"/>
</dbReference>
<proteinExistence type="predicted"/>
<dbReference type="CDD" id="cd11010">
    <property type="entry name" value="S1-P1_nuclease"/>
    <property type="match status" value="1"/>
</dbReference>
<organism evidence="7">
    <name type="scientific">marine sediment metagenome</name>
    <dbReference type="NCBI Taxonomy" id="412755"/>
    <lineage>
        <taxon>unclassified sequences</taxon>
        <taxon>metagenomes</taxon>
        <taxon>ecological metagenomes</taxon>
    </lineage>
</organism>
<evidence type="ECO:0000313" key="7">
    <source>
        <dbReference type="EMBL" id="KKK72238.1"/>
    </source>
</evidence>
<keyword evidence="6" id="KW-0325">Glycoprotein</keyword>
<keyword evidence="3" id="KW-0255">Endonuclease</keyword>
<comment type="caution">
    <text evidence="7">The sequence shown here is derived from an EMBL/GenBank/DDBJ whole genome shotgun (WGS) entry which is preliminary data.</text>
</comment>
<name>A0A0F8XTG8_9ZZZZ</name>
<reference evidence="7" key="1">
    <citation type="journal article" date="2015" name="Nature">
        <title>Complex archaea that bridge the gap between prokaryotes and eukaryotes.</title>
        <authorList>
            <person name="Spang A."/>
            <person name="Saw J.H."/>
            <person name="Jorgensen S.L."/>
            <person name="Zaremba-Niedzwiedzka K."/>
            <person name="Martijn J."/>
            <person name="Lind A.E."/>
            <person name="van Eijk R."/>
            <person name="Schleper C."/>
            <person name="Guy L."/>
            <person name="Ettema T.J."/>
        </authorList>
    </citation>
    <scope>NUCLEOTIDE SEQUENCE</scope>
</reference>
<keyword evidence="2" id="KW-0479">Metal-binding</keyword>
<dbReference type="GO" id="GO:0003676">
    <property type="term" value="F:nucleic acid binding"/>
    <property type="evidence" value="ECO:0007669"/>
    <property type="project" value="InterPro"/>
</dbReference>